<organism evidence="5 6">
    <name type="scientific">Falsiroseomonas tokyonensis</name>
    <dbReference type="NCBI Taxonomy" id="430521"/>
    <lineage>
        <taxon>Bacteria</taxon>
        <taxon>Pseudomonadati</taxon>
        <taxon>Pseudomonadota</taxon>
        <taxon>Alphaproteobacteria</taxon>
        <taxon>Acetobacterales</taxon>
        <taxon>Roseomonadaceae</taxon>
        <taxon>Falsiroseomonas</taxon>
    </lineage>
</organism>
<reference evidence="6" key="1">
    <citation type="journal article" date="2019" name="Int. J. Syst. Evol. Microbiol.">
        <title>The Global Catalogue of Microorganisms (GCM) 10K type strain sequencing project: providing services to taxonomists for standard genome sequencing and annotation.</title>
        <authorList>
            <consortium name="The Broad Institute Genomics Platform"/>
            <consortium name="The Broad Institute Genome Sequencing Center for Infectious Disease"/>
            <person name="Wu L."/>
            <person name="Ma J."/>
        </authorList>
    </citation>
    <scope>NUCLEOTIDE SEQUENCE [LARGE SCALE GENOMIC DNA]</scope>
    <source>
        <strain evidence="6">CGMCC 1.16855</strain>
    </source>
</reference>
<evidence type="ECO:0000256" key="2">
    <source>
        <dbReference type="ARBA" id="ARBA00023002"/>
    </source>
</evidence>
<comment type="caution">
    <text evidence="5">The sequence shown here is derived from an EMBL/GenBank/DDBJ whole genome shotgun (WGS) entry which is preliminary data.</text>
</comment>
<dbReference type="InterPro" id="IPR020904">
    <property type="entry name" value="Sc_DH/Rdtase_CS"/>
</dbReference>
<comment type="similarity">
    <text evidence="1">Belongs to the short-chain dehydrogenases/reductases (SDR) family.</text>
</comment>
<feature type="domain" description="Ketoreductase" evidence="4">
    <location>
        <begin position="6"/>
        <end position="185"/>
    </location>
</feature>
<accession>A0ABV7BW39</accession>
<dbReference type="PANTHER" id="PTHR24321">
    <property type="entry name" value="DEHYDROGENASES, SHORT CHAIN"/>
    <property type="match status" value="1"/>
</dbReference>
<evidence type="ECO:0000259" key="4">
    <source>
        <dbReference type="SMART" id="SM00822"/>
    </source>
</evidence>
<sequence>MAELEGPVLVTGAAGNLGRAVAAALAARGAAVVALDRVAAPLKAMLAALPGPGRHMALAEVDLAEPEACAQAVAAVLARHGRLAGVVHTVGGFAMAPIAETPPAMFEAMFRLNLLTTANLFGATVAAMRPAGRGSLVAIGAVAGLRAPAGMAAYAASKAGVLRLVEAYAEELKPTGLRVNALLPGTLDTPQNRAAMPEADPAGWVAPAQVAEAACFLVSGAASGITGALLPVTGRG</sequence>
<dbReference type="EMBL" id="JBHRSB010000003">
    <property type="protein sequence ID" value="MFC3000464.1"/>
    <property type="molecule type" value="Genomic_DNA"/>
</dbReference>
<dbReference type="PROSITE" id="PS00061">
    <property type="entry name" value="ADH_SHORT"/>
    <property type="match status" value="1"/>
</dbReference>
<proteinExistence type="inferred from homology"/>
<dbReference type="InterPro" id="IPR002347">
    <property type="entry name" value="SDR_fam"/>
</dbReference>
<evidence type="ECO:0000256" key="3">
    <source>
        <dbReference type="ARBA" id="ARBA00023027"/>
    </source>
</evidence>
<dbReference type="Pfam" id="PF00106">
    <property type="entry name" value="adh_short"/>
    <property type="match status" value="1"/>
</dbReference>
<evidence type="ECO:0000256" key="1">
    <source>
        <dbReference type="ARBA" id="ARBA00006484"/>
    </source>
</evidence>
<gene>
    <name evidence="5" type="ORF">ACFOD3_11210</name>
</gene>
<dbReference type="PANTHER" id="PTHR24321:SF8">
    <property type="entry name" value="ESTRADIOL 17-BETA-DEHYDROGENASE 8-RELATED"/>
    <property type="match status" value="1"/>
</dbReference>
<evidence type="ECO:0000313" key="5">
    <source>
        <dbReference type="EMBL" id="MFC3000464.1"/>
    </source>
</evidence>
<name>A0ABV7BW39_9PROT</name>
<keyword evidence="2" id="KW-0560">Oxidoreductase</keyword>
<evidence type="ECO:0000313" key="6">
    <source>
        <dbReference type="Proteomes" id="UP001595420"/>
    </source>
</evidence>
<protein>
    <submittedName>
        <fullName evidence="5">SDR family NAD(P)-dependent oxidoreductase</fullName>
    </submittedName>
</protein>
<keyword evidence="6" id="KW-1185">Reference proteome</keyword>
<dbReference type="SMART" id="SM00822">
    <property type="entry name" value="PKS_KR"/>
    <property type="match status" value="1"/>
</dbReference>
<dbReference type="Proteomes" id="UP001595420">
    <property type="component" value="Unassembled WGS sequence"/>
</dbReference>
<dbReference type="RefSeq" id="WP_216836559.1">
    <property type="nucleotide sequence ID" value="NZ_JAFNJS010000003.1"/>
</dbReference>
<keyword evidence="3" id="KW-0520">NAD</keyword>
<dbReference type="InterPro" id="IPR057326">
    <property type="entry name" value="KR_dom"/>
</dbReference>